<dbReference type="InterPro" id="IPR004632">
    <property type="entry name" value="4NH2But_aminotransferase_bac"/>
</dbReference>
<evidence type="ECO:0000256" key="12">
    <source>
        <dbReference type="ARBA" id="ARBA00030857"/>
    </source>
</evidence>
<comment type="pathway">
    <text evidence="3">Amino-acid degradation; 4-aminobutanoate degradation.</text>
</comment>
<keyword evidence="18" id="KW-1185">Reference proteome</keyword>
<organism evidence="17 18">
    <name type="scientific">Cryobacterium gelidum</name>
    <dbReference type="NCBI Taxonomy" id="1259164"/>
    <lineage>
        <taxon>Bacteria</taxon>
        <taxon>Bacillati</taxon>
        <taxon>Actinomycetota</taxon>
        <taxon>Actinomycetes</taxon>
        <taxon>Micrococcales</taxon>
        <taxon>Microbacteriaceae</taxon>
        <taxon>Cryobacterium</taxon>
    </lineage>
</organism>
<dbReference type="Gene3D" id="3.90.1150.10">
    <property type="entry name" value="Aspartate Aminotransferase, domain 1"/>
    <property type="match status" value="1"/>
</dbReference>
<keyword evidence="9 16" id="KW-0663">Pyridoxal phosphate</keyword>
<evidence type="ECO:0000313" key="17">
    <source>
        <dbReference type="EMBL" id="TFD69937.1"/>
    </source>
</evidence>
<evidence type="ECO:0000256" key="1">
    <source>
        <dbReference type="ARBA" id="ARBA00001750"/>
    </source>
</evidence>
<dbReference type="InterPro" id="IPR015421">
    <property type="entry name" value="PyrdxlP-dep_Trfase_major"/>
</dbReference>
<sequence>MTDTLTDSAPIAAADIASTQYVVTQERKIRTAIPGPISAALHERRRAVVSDGVSSMLPVYIAKANGAIVVDVDGNQFIDLGAGIGVTTIGHTEASVVAAAVEQSQDFIHTLFTVTPYEEYVRVAELLAEHTPGDFAKKSVLINSGAEAVENGVKIARKYTGRRAVAVLDHAYHGRTVLTMAMNYKAMPYATGYGPLASDVYHAPSSYPYHDGLTGAEAAVRTITYLDKVIGASDLACLVVEPIQGEGGFMVPADGYLPALQKWCTANGVVMIADEIQSGMARSGKYFASEHFGWIPDLVLTAKGIAGGFPLAAVTGRAEIMDASQPGGLGGTFGGNPVSCAAAIAVFDAIEANNLLGEAVRIGKSLTTGLTALKNKYDIIGEIRGHGAMMAIELVQPGTGDTTKTPNAAAVSAISTYAGQHGVLLLTAGTYGNVLRFLPSLALSDSLIIDALSVIDDAIAAHAAALTAALTASSH</sequence>
<dbReference type="PIRSF" id="PIRSF000521">
    <property type="entry name" value="Transaminase_4ab_Lys_Orn"/>
    <property type="match status" value="1"/>
</dbReference>
<comment type="similarity">
    <text evidence="4 16">Belongs to the class-III pyridoxal-phosphate-dependent aminotransferase family.</text>
</comment>
<dbReference type="InterPro" id="IPR005814">
    <property type="entry name" value="Aminotrans_3"/>
</dbReference>
<dbReference type="EC" id="2.6.1.19" evidence="6"/>
<dbReference type="CDD" id="cd00610">
    <property type="entry name" value="OAT_like"/>
    <property type="match status" value="1"/>
</dbReference>
<keyword evidence="7 17" id="KW-0032">Aminotransferase</keyword>
<evidence type="ECO:0000256" key="7">
    <source>
        <dbReference type="ARBA" id="ARBA00022576"/>
    </source>
</evidence>
<dbReference type="InterPro" id="IPR050103">
    <property type="entry name" value="Class-III_PLP-dep_AT"/>
</dbReference>
<keyword evidence="8 17" id="KW-0808">Transferase</keyword>
<dbReference type="EMBL" id="SOHL01000020">
    <property type="protein sequence ID" value="TFD69937.1"/>
    <property type="molecule type" value="Genomic_DNA"/>
</dbReference>
<dbReference type="Pfam" id="PF00202">
    <property type="entry name" value="Aminotran_3"/>
    <property type="match status" value="1"/>
</dbReference>
<proteinExistence type="inferred from homology"/>
<dbReference type="Gene3D" id="3.40.640.10">
    <property type="entry name" value="Type I PLP-dependent aspartate aminotransferase-like (Major domain)"/>
    <property type="match status" value="1"/>
</dbReference>
<evidence type="ECO:0000256" key="4">
    <source>
        <dbReference type="ARBA" id="ARBA00008954"/>
    </source>
</evidence>
<evidence type="ECO:0000256" key="3">
    <source>
        <dbReference type="ARBA" id="ARBA00005176"/>
    </source>
</evidence>
<accession>A0A4R9AW00</accession>
<dbReference type="PROSITE" id="PS00600">
    <property type="entry name" value="AA_TRANSFER_CLASS_3"/>
    <property type="match status" value="1"/>
</dbReference>
<dbReference type="AlphaFoldDB" id="A0A4R9AW00"/>
<protein>
    <recommendedName>
        <fullName evidence="12">(S)-3-amino-2-methylpropionate transaminase</fullName>
        <ecNumber evidence="6">2.6.1.19</ecNumber>
        <ecNumber evidence="5">2.6.1.22</ecNumber>
    </recommendedName>
    <alternativeName>
        <fullName evidence="13">GABA aminotransferase</fullName>
    </alternativeName>
    <alternativeName>
        <fullName evidence="11">Gamma-amino-N-butyrate transaminase</fullName>
    </alternativeName>
    <alternativeName>
        <fullName evidence="15">Glutamate:succinic semialdehyde transaminase</fullName>
    </alternativeName>
    <alternativeName>
        <fullName evidence="10">L-AIBAT</fullName>
    </alternativeName>
</protein>
<dbReference type="InterPro" id="IPR049704">
    <property type="entry name" value="Aminotrans_3_PPA_site"/>
</dbReference>
<comment type="cofactor">
    <cofactor evidence="2">
        <name>pyridoxal 5'-phosphate</name>
        <dbReference type="ChEBI" id="CHEBI:597326"/>
    </cofactor>
</comment>
<dbReference type="NCBIfam" id="TIGR00700">
    <property type="entry name" value="GABAtrnsam"/>
    <property type="match status" value="1"/>
</dbReference>
<comment type="catalytic activity">
    <reaction evidence="1">
        <text>(S)-3-amino-2-methylpropanoate + 2-oxoglutarate = 2-methyl-3-oxopropanoate + L-glutamate</text>
        <dbReference type="Rhea" id="RHEA:13993"/>
        <dbReference type="ChEBI" id="CHEBI:16810"/>
        <dbReference type="ChEBI" id="CHEBI:29985"/>
        <dbReference type="ChEBI" id="CHEBI:57700"/>
        <dbReference type="ChEBI" id="CHEBI:58655"/>
        <dbReference type="EC" id="2.6.1.22"/>
    </reaction>
</comment>
<dbReference type="GO" id="GO:0034386">
    <property type="term" value="F:4-aminobutyrate:2-oxoglutarate transaminase activity"/>
    <property type="evidence" value="ECO:0007669"/>
    <property type="project" value="UniProtKB-EC"/>
</dbReference>
<gene>
    <name evidence="17" type="primary">gabT</name>
    <name evidence="17" type="ORF">E3T50_11650</name>
</gene>
<dbReference type="FunFam" id="3.40.640.10:FF:000013">
    <property type="entry name" value="4-aminobutyrate aminotransferase"/>
    <property type="match status" value="1"/>
</dbReference>
<evidence type="ECO:0000256" key="6">
    <source>
        <dbReference type="ARBA" id="ARBA00012912"/>
    </source>
</evidence>
<dbReference type="RefSeq" id="WP_134552047.1">
    <property type="nucleotide sequence ID" value="NZ_SOHL01000020.1"/>
</dbReference>
<dbReference type="GO" id="GO:0030170">
    <property type="term" value="F:pyridoxal phosphate binding"/>
    <property type="evidence" value="ECO:0007669"/>
    <property type="project" value="InterPro"/>
</dbReference>
<dbReference type="PANTHER" id="PTHR11986">
    <property type="entry name" value="AMINOTRANSFERASE CLASS III"/>
    <property type="match status" value="1"/>
</dbReference>
<dbReference type="SUPFAM" id="SSF53383">
    <property type="entry name" value="PLP-dependent transferases"/>
    <property type="match status" value="1"/>
</dbReference>
<evidence type="ECO:0000256" key="2">
    <source>
        <dbReference type="ARBA" id="ARBA00001933"/>
    </source>
</evidence>
<reference evidence="17 18" key="1">
    <citation type="submission" date="2019-03" db="EMBL/GenBank/DDBJ databases">
        <title>Genomics of glacier-inhabiting Cryobacterium strains.</title>
        <authorList>
            <person name="Liu Q."/>
            <person name="Xin Y.-H."/>
        </authorList>
    </citation>
    <scope>NUCLEOTIDE SEQUENCE [LARGE SCALE GENOMIC DNA]</scope>
    <source>
        <strain evidence="17 18">Hz16</strain>
    </source>
</reference>
<dbReference type="EC" id="2.6.1.22" evidence="5"/>
<evidence type="ECO:0000256" key="14">
    <source>
        <dbReference type="ARBA" id="ARBA00048021"/>
    </source>
</evidence>
<dbReference type="GO" id="GO:0047298">
    <property type="term" value="F:(S)-3-amino-2-methylpropionate transaminase activity"/>
    <property type="evidence" value="ECO:0007669"/>
    <property type="project" value="UniProtKB-EC"/>
</dbReference>
<dbReference type="InterPro" id="IPR015422">
    <property type="entry name" value="PyrdxlP-dep_Trfase_small"/>
</dbReference>
<evidence type="ECO:0000256" key="8">
    <source>
        <dbReference type="ARBA" id="ARBA00022679"/>
    </source>
</evidence>
<dbReference type="GO" id="GO:0009448">
    <property type="term" value="P:gamma-aminobutyric acid metabolic process"/>
    <property type="evidence" value="ECO:0007669"/>
    <property type="project" value="InterPro"/>
</dbReference>
<evidence type="ECO:0000256" key="5">
    <source>
        <dbReference type="ARBA" id="ARBA00012876"/>
    </source>
</evidence>
<evidence type="ECO:0000256" key="13">
    <source>
        <dbReference type="ARBA" id="ARBA00031787"/>
    </source>
</evidence>
<evidence type="ECO:0000313" key="18">
    <source>
        <dbReference type="Proteomes" id="UP000297983"/>
    </source>
</evidence>
<evidence type="ECO:0000256" key="16">
    <source>
        <dbReference type="RuleBase" id="RU003560"/>
    </source>
</evidence>
<comment type="caution">
    <text evidence="17">The sequence shown here is derived from an EMBL/GenBank/DDBJ whole genome shotgun (WGS) entry which is preliminary data.</text>
</comment>
<evidence type="ECO:0000256" key="10">
    <source>
        <dbReference type="ARBA" id="ARBA00029760"/>
    </source>
</evidence>
<name>A0A4R9AW00_9MICO</name>
<evidence type="ECO:0000256" key="9">
    <source>
        <dbReference type="ARBA" id="ARBA00022898"/>
    </source>
</evidence>
<dbReference type="InterPro" id="IPR015424">
    <property type="entry name" value="PyrdxlP-dep_Trfase"/>
</dbReference>
<dbReference type="GO" id="GO:0042802">
    <property type="term" value="F:identical protein binding"/>
    <property type="evidence" value="ECO:0007669"/>
    <property type="project" value="TreeGrafter"/>
</dbReference>
<evidence type="ECO:0000256" key="15">
    <source>
        <dbReference type="ARBA" id="ARBA00050054"/>
    </source>
</evidence>
<evidence type="ECO:0000256" key="11">
    <source>
        <dbReference type="ARBA" id="ARBA00030204"/>
    </source>
</evidence>
<dbReference type="Proteomes" id="UP000297983">
    <property type="component" value="Unassembled WGS sequence"/>
</dbReference>
<comment type="catalytic activity">
    <reaction evidence="14">
        <text>4-aminobutanoate + 2-oxoglutarate = succinate semialdehyde + L-glutamate</text>
        <dbReference type="Rhea" id="RHEA:23352"/>
        <dbReference type="ChEBI" id="CHEBI:16810"/>
        <dbReference type="ChEBI" id="CHEBI:29985"/>
        <dbReference type="ChEBI" id="CHEBI:57706"/>
        <dbReference type="ChEBI" id="CHEBI:59888"/>
        <dbReference type="EC" id="2.6.1.19"/>
    </reaction>
</comment>